<organism evidence="3 4">
    <name type="scientific">Enhygromyxa salina</name>
    <dbReference type="NCBI Taxonomy" id="215803"/>
    <lineage>
        <taxon>Bacteria</taxon>
        <taxon>Pseudomonadati</taxon>
        <taxon>Myxococcota</taxon>
        <taxon>Polyangia</taxon>
        <taxon>Nannocystales</taxon>
        <taxon>Nannocystaceae</taxon>
        <taxon>Enhygromyxa</taxon>
    </lineage>
</organism>
<reference evidence="3 4" key="1">
    <citation type="submission" date="2018-03" db="EMBL/GenBank/DDBJ databases">
        <title>Draft Genome Sequences of the Obligatory Marine Myxobacteria Enhygromyxa salina SWB007.</title>
        <authorList>
            <person name="Poehlein A."/>
            <person name="Moghaddam J.A."/>
            <person name="Harms H."/>
            <person name="Alanjari M."/>
            <person name="Koenig G.M."/>
            <person name="Daniel R."/>
            <person name="Schaeberle T.F."/>
        </authorList>
    </citation>
    <scope>NUCLEOTIDE SEQUENCE [LARGE SCALE GENOMIC DNA]</scope>
    <source>
        <strain evidence="3 4">SWB007</strain>
    </source>
</reference>
<sequence>MKIAYLHQYFLEPSDGGGTRSWELGRRLAQAGHEVTVITSDLRVNRRGWQVECKAGMEIHRVGVRYDNGLSYRQRIAAFLRFATAAGPRARATGADVVFATSTPLTIALPAMFAARTLGVPFVFEVRDLWPAVPIAMGALRNPALIAAAQSLERLAYREAAQVVALSPGMQAGVVAAGAKPSQVTMIPNACDFELFDVEPEVGARWRAEQGWLGDRPLLVYAGTLGKANGAGWLAELAHALARRGSSACIAVVGDGWERAQIQQRAARLGVLDNNFFMLGSRPKSSIPALLSGASGALSTFLQLPALRDNSANKFFDALAAGKPVFLNHEGWLADLVRERDCGLVMPRDVGQAAAVLAAKLNDPTWLARAGAAAAQLGRERFDRNDHARALEAVLTRAIARAA</sequence>
<evidence type="ECO:0000259" key="2">
    <source>
        <dbReference type="Pfam" id="PF13579"/>
    </source>
</evidence>
<dbReference type="AlphaFoldDB" id="A0A2S9YSV2"/>
<dbReference type="CDD" id="cd03794">
    <property type="entry name" value="GT4_WbuB-like"/>
    <property type="match status" value="1"/>
</dbReference>
<keyword evidence="3" id="KW-0328">Glycosyltransferase</keyword>
<dbReference type="Proteomes" id="UP000238823">
    <property type="component" value="Unassembled WGS sequence"/>
</dbReference>
<dbReference type="Pfam" id="PF13579">
    <property type="entry name" value="Glyco_trans_4_4"/>
    <property type="match status" value="1"/>
</dbReference>
<dbReference type="Pfam" id="PF00534">
    <property type="entry name" value="Glycos_transf_1"/>
    <property type="match status" value="1"/>
</dbReference>
<dbReference type="RefSeq" id="WP_106089103.1">
    <property type="nucleotide sequence ID" value="NZ_PVNL01000044.1"/>
</dbReference>
<dbReference type="Gene3D" id="3.40.50.2000">
    <property type="entry name" value="Glycogen Phosphorylase B"/>
    <property type="match status" value="2"/>
</dbReference>
<dbReference type="SUPFAM" id="SSF53756">
    <property type="entry name" value="UDP-Glycosyltransferase/glycogen phosphorylase"/>
    <property type="match status" value="1"/>
</dbReference>
<accession>A0A2S9YSV2</accession>
<dbReference type="EMBL" id="PVNL01000044">
    <property type="protein sequence ID" value="PRQ08119.1"/>
    <property type="molecule type" value="Genomic_DNA"/>
</dbReference>
<dbReference type="PANTHER" id="PTHR45947:SF3">
    <property type="entry name" value="SULFOQUINOVOSYL TRANSFERASE SQD2"/>
    <property type="match status" value="1"/>
</dbReference>
<evidence type="ECO:0000313" key="3">
    <source>
        <dbReference type="EMBL" id="PRQ08119.1"/>
    </source>
</evidence>
<dbReference type="GO" id="GO:0102318">
    <property type="term" value="F:2-deoxystreptamine glucosyltransferase activity"/>
    <property type="evidence" value="ECO:0007669"/>
    <property type="project" value="UniProtKB-EC"/>
</dbReference>
<feature type="domain" description="Glycosyl transferase family 1" evidence="1">
    <location>
        <begin position="205"/>
        <end position="373"/>
    </location>
</feature>
<dbReference type="InterPro" id="IPR001296">
    <property type="entry name" value="Glyco_trans_1"/>
</dbReference>
<comment type="caution">
    <text evidence="3">The sequence shown here is derived from an EMBL/GenBank/DDBJ whole genome shotgun (WGS) entry which is preliminary data.</text>
</comment>
<name>A0A2S9YSV2_9BACT</name>
<feature type="domain" description="Glycosyltransferase subfamily 4-like N-terminal" evidence="2">
    <location>
        <begin position="16"/>
        <end position="189"/>
    </location>
</feature>
<gene>
    <name evidence="3" type="primary">kanF</name>
    <name evidence="3" type="ORF">ENSA7_20910</name>
</gene>
<evidence type="ECO:0000313" key="4">
    <source>
        <dbReference type="Proteomes" id="UP000238823"/>
    </source>
</evidence>
<dbReference type="InterPro" id="IPR028098">
    <property type="entry name" value="Glyco_trans_4-like_N"/>
</dbReference>
<dbReference type="OrthoDB" id="9787293at2"/>
<dbReference type="InterPro" id="IPR050194">
    <property type="entry name" value="Glycosyltransferase_grp1"/>
</dbReference>
<proteinExistence type="predicted"/>
<dbReference type="PANTHER" id="PTHR45947">
    <property type="entry name" value="SULFOQUINOVOSYL TRANSFERASE SQD2"/>
    <property type="match status" value="1"/>
</dbReference>
<dbReference type="EC" id="2.4.1.284" evidence="3"/>
<protein>
    <submittedName>
        <fullName evidence="3">2-deoxystreptamine glucosyltransferase</fullName>
        <ecNumber evidence="3">2.4.1.284</ecNumber>
    </submittedName>
</protein>
<keyword evidence="3" id="KW-0808">Transferase</keyword>
<evidence type="ECO:0000259" key="1">
    <source>
        <dbReference type="Pfam" id="PF00534"/>
    </source>
</evidence>